<comment type="similarity">
    <text evidence="3 4">Belongs to the small heat shock protein (HSP20) family.</text>
</comment>
<dbReference type="EMBL" id="PSQE01000003">
    <property type="protein sequence ID" value="RHN69757.1"/>
    <property type="molecule type" value="Genomic_DNA"/>
</dbReference>
<evidence type="ECO:0000256" key="1">
    <source>
        <dbReference type="ARBA" id="ARBA00022946"/>
    </source>
</evidence>
<proteinExistence type="inferred from homology"/>
<dbReference type="CDD" id="cd00298">
    <property type="entry name" value="ACD_sHsps_p23-like"/>
    <property type="match status" value="1"/>
</dbReference>
<dbReference type="Proteomes" id="UP000265566">
    <property type="component" value="Chromosome 3"/>
</dbReference>
<accession>A0A396J3G0</accession>
<dbReference type="Pfam" id="PF00011">
    <property type="entry name" value="HSP20"/>
    <property type="match status" value="1"/>
</dbReference>
<dbReference type="InterPro" id="IPR008978">
    <property type="entry name" value="HSP20-like_chaperone"/>
</dbReference>
<dbReference type="Gene3D" id="2.60.40.790">
    <property type="match status" value="1"/>
</dbReference>
<gene>
    <name evidence="6" type="ORF">MtrunA17_Chr3g0128241</name>
</gene>
<keyword evidence="1" id="KW-0809">Transit peptide</keyword>
<keyword evidence="2" id="KW-0346">Stress response</keyword>
<name>A0A396J3G0_MEDTR</name>
<dbReference type="PROSITE" id="PS01031">
    <property type="entry name" value="SHSP"/>
    <property type="match status" value="1"/>
</dbReference>
<dbReference type="Gramene" id="rna18270">
    <property type="protein sequence ID" value="RHN69757.1"/>
    <property type="gene ID" value="gene18270"/>
</dbReference>
<feature type="domain" description="SHSP" evidence="5">
    <location>
        <begin position="156"/>
        <end position="267"/>
    </location>
</feature>
<dbReference type="PANTHER" id="PTHR46991:SF11">
    <property type="entry name" value="SMALL HEAT SHOCK PROTEIN HSPF"/>
    <property type="match status" value="1"/>
</dbReference>
<dbReference type="InterPro" id="IPR044656">
    <property type="entry name" value="HSP14.7/HSP23.5/HSP23.6-like"/>
</dbReference>
<evidence type="ECO:0000256" key="4">
    <source>
        <dbReference type="RuleBase" id="RU003616"/>
    </source>
</evidence>
<protein>
    <submittedName>
        <fullName evidence="6">Putative HSP20-like chaperone</fullName>
    </submittedName>
</protein>
<dbReference type="InterPro" id="IPR002068">
    <property type="entry name" value="A-crystallin/Hsp20_dom"/>
</dbReference>
<evidence type="ECO:0000259" key="5">
    <source>
        <dbReference type="PROSITE" id="PS01031"/>
    </source>
</evidence>
<evidence type="ECO:0000256" key="3">
    <source>
        <dbReference type="PROSITE-ProRule" id="PRU00285"/>
    </source>
</evidence>
<evidence type="ECO:0000313" key="6">
    <source>
        <dbReference type="EMBL" id="RHN69757.1"/>
    </source>
</evidence>
<evidence type="ECO:0000256" key="2">
    <source>
        <dbReference type="ARBA" id="ARBA00023016"/>
    </source>
</evidence>
<dbReference type="SUPFAM" id="SSF49764">
    <property type="entry name" value="HSP20-like chaperones"/>
    <property type="match status" value="1"/>
</dbReference>
<sequence length="269" mass="30848">MYAEYGICGGRVFLLNSNTSTINSRKKATNLLASCYQVSLIHSLKFLCSKTTNNLSSSCKLYFFTSNISSSPTSNPYLFNLYANGFPLPLIPSPPKVSCCSRGLFHCLPLCQEQHLRHRVLKNDHPQFSTISSIFLLCVLFPWQMLYRVFQTKERLFFQQLFQHIDMRVTEDNLLLRLHLLQLDREDVKIYVDHKTITIKDAHGGSIFGIFGDGSRFTYTLELTEQYCKHPITAKMENSMLEVVVPKMNNEEDMLNVVLQGVTIDVKVE</sequence>
<comment type="caution">
    <text evidence="6">The sequence shown here is derived from an EMBL/GenBank/DDBJ whole genome shotgun (WGS) entry which is preliminary data.</text>
</comment>
<organism evidence="6">
    <name type="scientific">Medicago truncatula</name>
    <name type="common">Barrel medic</name>
    <name type="synonym">Medicago tribuloides</name>
    <dbReference type="NCBI Taxonomy" id="3880"/>
    <lineage>
        <taxon>Eukaryota</taxon>
        <taxon>Viridiplantae</taxon>
        <taxon>Streptophyta</taxon>
        <taxon>Embryophyta</taxon>
        <taxon>Tracheophyta</taxon>
        <taxon>Spermatophyta</taxon>
        <taxon>Magnoliopsida</taxon>
        <taxon>eudicotyledons</taxon>
        <taxon>Gunneridae</taxon>
        <taxon>Pentapetalae</taxon>
        <taxon>rosids</taxon>
        <taxon>fabids</taxon>
        <taxon>Fabales</taxon>
        <taxon>Fabaceae</taxon>
        <taxon>Papilionoideae</taxon>
        <taxon>50 kb inversion clade</taxon>
        <taxon>NPAAA clade</taxon>
        <taxon>Hologalegina</taxon>
        <taxon>IRL clade</taxon>
        <taxon>Trifolieae</taxon>
        <taxon>Medicago</taxon>
    </lineage>
</organism>
<dbReference type="AlphaFoldDB" id="A0A396J3G0"/>
<dbReference type="PANTHER" id="PTHR46991">
    <property type="entry name" value="23.5 KDA HEAT SHOCK PROTEIN, MITOCHONDRIAL"/>
    <property type="match status" value="1"/>
</dbReference>
<reference evidence="6" key="1">
    <citation type="journal article" date="2018" name="Nat. Plants">
        <title>Whole-genome landscape of Medicago truncatula symbiotic genes.</title>
        <authorList>
            <person name="Pecrix Y."/>
            <person name="Gamas P."/>
            <person name="Carrere S."/>
        </authorList>
    </citation>
    <scope>NUCLEOTIDE SEQUENCE</scope>
    <source>
        <tissue evidence="6">Leaves</tissue>
    </source>
</reference>